<dbReference type="GO" id="GO:0005829">
    <property type="term" value="C:cytosol"/>
    <property type="evidence" value="ECO:0007669"/>
    <property type="project" value="InterPro"/>
</dbReference>
<dbReference type="InterPro" id="IPR004620">
    <property type="entry name" value="MTHF_reductase_bac"/>
</dbReference>
<dbReference type="InterPro" id="IPR003171">
    <property type="entry name" value="Mehydrof_redctse-like"/>
</dbReference>
<evidence type="ECO:0000256" key="12">
    <source>
        <dbReference type="RuleBase" id="RU003862"/>
    </source>
</evidence>
<comment type="pathway">
    <text evidence="2 12">One-carbon metabolism; tetrahydrofolate interconversion.</text>
</comment>
<dbReference type="Gene3D" id="3.20.20.220">
    <property type="match status" value="1"/>
</dbReference>
<gene>
    <name evidence="13" type="primary">metF</name>
    <name evidence="13" type="ORF">ACLFYP115_02576</name>
</gene>
<reference evidence="13" key="1">
    <citation type="submission" date="2019-11" db="EMBL/GenBank/DDBJ databases">
        <authorList>
            <person name="Feng L."/>
        </authorList>
    </citation>
    <scope>NUCLEOTIDE SEQUENCE</scope>
    <source>
        <strain evidence="13">AcaccaeLFYP115</strain>
    </source>
</reference>
<dbReference type="RefSeq" id="WP_006567472.1">
    <property type="nucleotide sequence ID" value="NZ_BAABRZ010000002.1"/>
</dbReference>
<dbReference type="SUPFAM" id="SSF51730">
    <property type="entry name" value="FAD-linked oxidoreductase"/>
    <property type="match status" value="1"/>
</dbReference>
<dbReference type="UniPathway" id="UPA00193"/>
<keyword evidence="8" id="KW-0520">NAD</keyword>
<evidence type="ECO:0000256" key="10">
    <source>
        <dbReference type="ARBA" id="ARBA00034478"/>
    </source>
</evidence>
<dbReference type="EMBL" id="CACRSQ010000007">
    <property type="protein sequence ID" value="VYT30414.1"/>
    <property type="molecule type" value="Genomic_DNA"/>
</dbReference>
<comment type="cofactor">
    <cofactor evidence="1 12">
        <name>FAD</name>
        <dbReference type="ChEBI" id="CHEBI:57692"/>
    </cofactor>
</comment>
<evidence type="ECO:0000256" key="4">
    <source>
        <dbReference type="ARBA" id="ARBA00022605"/>
    </source>
</evidence>
<dbReference type="PANTHER" id="PTHR45754:SF3">
    <property type="entry name" value="METHYLENETETRAHYDROFOLATE REDUCTASE (NADPH)"/>
    <property type="match status" value="1"/>
</dbReference>
<comment type="pathway">
    <text evidence="10">Amino-acid biosynthesis; L-methionine biosynthesis via de novo pathway.</text>
</comment>
<keyword evidence="7 12" id="KW-0560">Oxidoreductase</keyword>
<keyword evidence="9" id="KW-0486">Methionine biosynthesis</keyword>
<dbReference type="PANTHER" id="PTHR45754">
    <property type="entry name" value="METHYLENETETRAHYDROFOLATE REDUCTASE"/>
    <property type="match status" value="1"/>
</dbReference>
<proteinExistence type="inferred from homology"/>
<dbReference type="EC" id="1.5.1.54" evidence="12"/>
<name>A0A6N2VJ74_9FIRM</name>
<dbReference type="GO" id="GO:0009086">
    <property type="term" value="P:methionine biosynthetic process"/>
    <property type="evidence" value="ECO:0007669"/>
    <property type="project" value="UniProtKB-KW"/>
</dbReference>
<dbReference type="NCBIfam" id="TIGR00676">
    <property type="entry name" value="fadh2"/>
    <property type="match status" value="1"/>
</dbReference>
<dbReference type="GO" id="GO:0106312">
    <property type="term" value="F:methylenetetrahydrofolate reductase (NADH) activity"/>
    <property type="evidence" value="ECO:0007669"/>
    <property type="project" value="UniProtKB-EC"/>
</dbReference>
<dbReference type="GO" id="GO:0071949">
    <property type="term" value="F:FAD binding"/>
    <property type="evidence" value="ECO:0007669"/>
    <property type="project" value="TreeGrafter"/>
</dbReference>
<accession>A0A6N2VJ74</accession>
<sequence length="298" mass="33490">MKISELLKEKATISFEVFPPKNKEGDISSIYYTIEELAKLDPDFISVTYGAGGSSKGKTVEIASAIKNKYQIESVAHLSCITSTKEDILTECRALKEHNVDNILSLRGDYPAGEEEKYRGMDLEFHYASELNGFIRENFGDSFCLSGACYPEVHQEADCFRDDLEALKKKVDAGAEYLITQIFFDNSYYYRLVKEARKIGIDVPILAGIMPVTNAKSLLRTAKLCGCSIPFQLSTMIETYYNYPEAMKEIGINYAAHQIIDLITNGVDGIHIYTMNKPEIAQRIFGNIPTVLKELNHD</sequence>
<keyword evidence="5 12" id="KW-0285">Flavoprotein</keyword>
<dbReference type="GeneID" id="69469720"/>
<dbReference type="AlphaFoldDB" id="A0A6N2VJ74"/>
<evidence type="ECO:0000256" key="1">
    <source>
        <dbReference type="ARBA" id="ARBA00001974"/>
    </source>
</evidence>
<evidence type="ECO:0000256" key="5">
    <source>
        <dbReference type="ARBA" id="ARBA00022630"/>
    </source>
</evidence>
<evidence type="ECO:0000256" key="8">
    <source>
        <dbReference type="ARBA" id="ARBA00023027"/>
    </source>
</evidence>
<keyword evidence="4" id="KW-0028">Amino-acid biosynthesis</keyword>
<comment type="similarity">
    <text evidence="3 12">Belongs to the methylenetetrahydrofolate reductase family.</text>
</comment>
<dbReference type="InterPro" id="IPR029041">
    <property type="entry name" value="FAD-linked_oxidoreductase-like"/>
</dbReference>
<evidence type="ECO:0000256" key="2">
    <source>
        <dbReference type="ARBA" id="ARBA00004777"/>
    </source>
</evidence>
<dbReference type="GO" id="GO:0035999">
    <property type="term" value="P:tetrahydrofolate interconversion"/>
    <property type="evidence" value="ECO:0007669"/>
    <property type="project" value="UniProtKB-UniPathway"/>
</dbReference>
<protein>
    <recommendedName>
        <fullName evidence="12">Methylenetetrahydrofolate reductase</fullName>
        <ecNumber evidence="12">1.5.1.54</ecNumber>
    </recommendedName>
</protein>
<evidence type="ECO:0000256" key="9">
    <source>
        <dbReference type="ARBA" id="ARBA00023167"/>
    </source>
</evidence>
<evidence type="ECO:0000256" key="7">
    <source>
        <dbReference type="ARBA" id="ARBA00023002"/>
    </source>
</evidence>
<organism evidence="13">
    <name type="scientific">Anaerostipes caccae</name>
    <dbReference type="NCBI Taxonomy" id="105841"/>
    <lineage>
        <taxon>Bacteria</taxon>
        <taxon>Bacillati</taxon>
        <taxon>Bacillota</taxon>
        <taxon>Clostridia</taxon>
        <taxon>Lachnospirales</taxon>
        <taxon>Lachnospiraceae</taxon>
        <taxon>Anaerostipes</taxon>
    </lineage>
</organism>
<dbReference type="Pfam" id="PF02219">
    <property type="entry name" value="MTHFR"/>
    <property type="match status" value="1"/>
</dbReference>
<evidence type="ECO:0000256" key="3">
    <source>
        <dbReference type="ARBA" id="ARBA00006743"/>
    </source>
</evidence>
<dbReference type="CDD" id="cd00537">
    <property type="entry name" value="MTHFR"/>
    <property type="match status" value="1"/>
</dbReference>
<evidence type="ECO:0000256" key="6">
    <source>
        <dbReference type="ARBA" id="ARBA00022827"/>
    </source>
</evidence>
<evidence type="ECO:0000256" key="11">
    <source>
        <dbReference type="ARBA" id="ARBA00048628"/>
    </source>
</evidence>
<keyword evidence="6 12" id="KW-0274">FAD</keyword>
<evidence type="ECO:0000313" key="13">
    <source>
        <dbReference type="EMBL" id="VYT30414.1"/>
    </source>
</evidence>
<comment type="catalytic activity">
    <reaction evidence="11">
        <text>(6S)-5-methyl-5,6,7,8-tetrahydrofolate + NAD(+) = (6R)-5,10-methylene-5,6,7,8-tetrahydrofolate + NADH + H(+)</text>
        <dbReference type="Rhea" id="RHEA:19821"/>
        <dbReference type="ChEBI" id="CHEBI:15378"/>
        <dbReference type="ChEBI" id="CHEBI:15636"/>
        <dbReference type="ChEBI" id="CHEBI:18608"/>
        <dbReference type="ChEBI" id="CHEBI:57540"/>
        <dbReference type="ChEBI" id="CHEBI:57945"/>
        <dbReference type="EC" id="1.5.1.54"/>
    </reaction>
    <physiologicalReaction direction="right-to-left" evidence="11">
        <dbReference type="Rhea" id="RHEA:19823"/>
    </physiologicalReaction>
</comment>